<dbReference type="InterPro" id="IPR008964">
    <property type="entry name" value="Invasin/intimin_cell_adhesion"/>
</dbReference>
<dbReference type="PANTHER" id="PTHR46333:SF2">
    <property type="entry name" value="CYTOKINESIS PROTEIN 3"/>
    <property type="match status" value="1"/>
</dbReference>
<organism evidence="4 5">
    <name type="scientific">Paenibacillus baimaensis</name>
    <dbReference type="NCBI Taxonomy" id="2982185"/>
    <lineage>
        <taxon>Bacteria</taxon>
        <taxon>Bacillati</taxon>
        <taxon>Bacillota</taxon>
        <taxon>Bacilli</taxon>
        <taxon>Bacillales</taxon>
        <taxon>Paenibacillaceae</taxon>
        <taxon>Paenibacillus</taxon>
    </lineage>
</organism>
<protein>
    <submittedName>
        <fullName evidence="4">Ig-like domain-containing protein</fullName>
    </submittedName>
</protein>
<keyword evidence="5" id="KW-1185">Reference proteome</keyword>
<sequence>MNLRIPQTLLLSAFLLSSSLTTTLWWETPVYAAAQTATDLKDLQAKLEAAIFSKPASFSVTYTGGALSKTSMNAILAAIYEKDDYLLYSTKSYGYTLSPDKDSSTINLTFTYWETEDQSKDVAARVSDILSEIITPDMNDFQKEKAIHDWIISNLAYDTSLVQHSAYAGLFGNRKTVCQGYALLAYRMLSDAGLENKIIEGTAGGQLHTWNLVKLEGNWYHLDTTWDDPVPDTAGRLAYGYYNLTDAQIKSNHTWKKKYPAATVDFNTTLLSKENTDTARADFYQKLQQSLDLDYIKDEYTISTPAQLATKIKETMATNQPSFTARYTGKKSIANDLKSAISSFGNISAYSYSSPDYMRTALATDILLTVNLTYGDSVSAAGITLNNTSLTVNAGSTAPLVATIQPMNVSNKGITWSSSNSAIATVSNKGVVSGKSSGTAIITATTTDGGLTAAAEVNVIQPVTRISLGKTALNLKVGDPDFTLTPTIAPTNATNKDITWSSSNTSVATVDEDGNVHILASGKAAISAKSQNGKTASVTLSIKP</sequence>
<proteinExistence type="predicted"/>
<feature type="signal peptide" evidence="1">
    <location>
        <begin position="1"/>
        <end position="32"/>
    </location>
</feature>
<dbReference type="Pfam" id="PF01841">
    <property type="entry name" value="Transglut_core"/>
    <property type="match status" value="1"/>
</dbReference>
<evidence type="ECO:0000259" key="3">
    <source>
        <dbReference type="SMART" id="SM00635"/>
    </source>
</evidence>
<dbReference type="SMART" id="SM00460">
    <property type="entry name" value="TGc"/>
    <property type="match status" value="1"/>
</dbReference>
<feature type="chain" id="PRO_5045095421" evidence="1">
    <location>
        <begin position="33"/>
        <end position="544"/>
    </location>
</feature>
<dbReference type="InterPro" id="IPR038765">
    <property type="entry name" value="Papain-like_cys_pep_sf"/>
</dbReference>
<dbReference type="InterPro" id="IPR002931">
    <property type="entry name" value="Transglutaminase-like"/>
</dbReference>
<dbReference type="SUPFAM" id="SSF54001">
    <property type="entry name" value="Cysteine proteinases"/>
    <property type="match status" value="1"/>
</dbReference>
<dbReference type="RefSeq" id="WP_262683520.1">
    <property type="nucleotide sequence ID" value="NZ_JAOQIO010000018.1"/>
</dbReference>
<dbReference type="Gene3D" id="3.10.620.30">
    <property type="match status" value="1"/>
</dbReference>
<dbReference type="SUPFAM" id="SSF49373">
    <property type="entry name" value="Invasin/intimin cell-adhesion fragments"/>
    <property type="match status" value="2"/>
</dbReference>
<evidence type="ECO:0000313" key="5">
    <source>
        <dbReference type="Proteomes" id="UP001652445"/>
    </source>
</evidence>
<dbReference type="Gene3D" id="2.60.40.1080">
    <property type="match status" value="2"/>
</dbReference>
<evidence type="ECO:0000259" key="2">
    <source>
        <dbReference type="SMART" id="SM00460"/>
    </source>
</evidence>
<dbReference type="EMBL" id="JAOQIO010000018">
    <property type="protein sequence ID" value="MCU6792114.1"/>
    <property type="molecule type" value="Genomic_DNA"/>
</dbReference>
<dbReference type="SMART" id="SM00635">
    <property type="entry name" value="BID_2"/>
    <property type="match status" value="2"/>
</dbReference>
<gene>
    <name evidence="4" type="ORF">OB236_08245</name>
</gene>
<dbReference type="Proteomes" id="UP001652445">
    <property type="component" value="Unassembled WGS sequence"/>
</dbReference>
<feature type="domain" description="BIG2" evidence="3">
    <location>
        <begin position="462"/>
        <end position="540"/>
    </location>
</feature>
<dbReference type="InterPro" id="IPR052557">
    <property type="entry name" value="CAP/Cytokinesis_protein"/>
</dbReference>
<dbReference type="InterPro" id="IPR003343">
    <property type="entry name" value="Big_2"/>
</dbReference>
<name>A0ABT2UEP8_9BACL</name>
<dbReference type="Pfam" id="PF02368">
    <property type="entry name" value="Big_2"/>
    <property type="match status" value="2"/>
</dbReference>
<evidence type="ECO:0000313" key="4">
    <source>
        <dbReference type="EMBL" id="MCU6792114.1"/>
    </source>
</evidence>
<comment type="caution">
    <text evidence="4">The sequence shown here is derived from an EMBL/GenBank/DDBJ whole genome shotgun (WGS) entry which is preliminary data.</text>
</comment>
<evidence type="ECO:0000256" key="1">
    <source>
        <dbReference type="SAM" id="SignalP"/>
    </source>
</evidence>
<dbReference type="PANTHER" id="PTHR46333">
    <property type="entry name" value="CYTOKINESIS PROTEIN 3"/>
    <property type="match status" value="1"/>
</dbReference>
<keyword evidence="1" id="KW-0732">Signal</keyword>
<accession>A0ABT2UEP8</accession>
<reference evidence="4 5" key="1">
    <citation type="submission" date="2022-09" db="EMBL/GenBank/DDBJ databases">
        <authorList>
            <person name="Han X.L."/>
            <person name="Wang Q."/>
            <person name="Lu T."/>
        </authorList>
    </citation>
    <scope>NUCLEOTIDE SEQUENCE [LARGE SCALE GENOMIC DNA]</scope>
    <source>
        <strain evidence="4 5">WQ 127069</strain>
    </source>
</reference>
<feature type="domain" description="Transglutaminase-like" evidence="2">
    <location>
        <begin position="170"/>
        <end position="226"/>
    </location>
</feature>
<feature type="domain" description="BIG2" evidence="3">
    <location>
        <begin position="379"/>
        <end position="456"/>
    </location>
</feature>